<reference evidence="3" key="1">
    <citation type="journal article" date="2014" name="PLoS Genet.">
        <title>Signature Gene Expression Reveals Novel Clues to the Molecular Mechanisms of Dimorphic Transition in Penicillium marneffei.</title>
        <authorList>
            <person name="Yang E."/>
            <person name="Wang G."/>
            <person name="Cai J."/>
            <person name="Woo P.C."/>
            <person name="Lau S.K."/>
            <person name="Yuen K.-Y."/>
            <person name="Chow W.-N."/>
            <person name="Lin X."/>
        </authorList>
    </citation>
    <scope>NUCLEOTIDE SEQUENCE [LARGE SCALE GENOMIC DNA]</scope>
    <source>
        <strain evidence="3">PM1</strain>
    </source>
</reference>
<sequence length="1123" mass="128557">MQDRPHCIKRARLDAQRLLKRFSNTERTRNSLMLEIHSHLLLFIWRARMAMVIQLKFFSTIEQTWRLAIGFLLQSKPKEEISESSKLAIFHLARESEKATKRNALYRAQMSLDILDQLTSVFEAMKPSDDRDDAYPKESDLEQTKFIWWAMEPERHHSLLAELKGKAKPLNKDEASLDLADDSVLQWAAYHGYYVVVYWLLRNSEPRPKDNEANNRKKAVYITGQMLQLAKRHKERSTAPPVEHSNEEDQQPKPRKKAAQSVPANNERTQDEMDSSGPNNDIQRFQYTLDMLRDPPIGTDNGATTGDCKAPSLQDKSDKESISRNYEATLVDFYSRGSRVDLFRRQRPIFDVIYETDNGGPDGVMKMATSLLKEVNPGDSLETENDRKEGGLRLRWIHLPANNHVVQRVCHDNKQSERHHATLRDFLRGSWREMPLGDSSAKFMNPCFVKESRKSDPLNAKGGGTRGERRHDRRIGETEKKHDETEDEQEQEMDQGDQEDNVTFKENRDPEKTQKPYVPSSSPAHALVKGSLDKPQTLAALYIPYLTFEKCYRRPCICEHEIRDPSGFRTKCDNMLKVYNKRGIKGQVVHKIRSLDEFYYPNLPDLTSRNAAQVATRYLTLQSQGNRKENGDWWPILAVGQLWLWVIDEKTIISSSTAGYCGTGDPVVEGIFNQLREQMEQGGSTLLPSTVYQLSRLIVKYCINFTRTASWNDVTRELEGSDKYTEKSQELSPLQGNLLQMHGDKSPFEIFADSINRAADSENSLFERFVNQVERNKNESRREKSKEHNNNDKQKTKLVSKTKQQGLKGKGSTGKNQCSHGHSKTGDGSEAKYSEETDEMNQANEHEDWEAIYDAAKLLGEVKDIQDELHMFKAVVADQESVWNTLTGLGGNDRRLAENKSLMERGSADILEELEEMNRLVDSIETSVKDTLNLEQNGINITEATVSRQLTEQSTRQGRSIMAFTILTIFFLPMSFLTSMFALNVTSFQHDASGNLLYQPTFIFPIIFCVSIGLGIMIIIPALFYPNIGEFWKHHLNSQHMHPRMNPHHTSSQNPTSPKNPNQEEPVNITTPQTVNPIHVPQKGTDVSLKPLESYLRNLRSSLHSRRRSEIVDTEKAELKNPE</sequence>
<feature type="compositionally biased region" description="Polar residues" evidence="1">
    <location>
        <begin position="1048"/>
        <end position="1076"/>
    </location>
</feature>
<evidence type="ECO:0000256" key="1">
    <source>
        <dbReference type="SAM" id="MobiDB-lite"/>
    </source>
</evidence>
<keyword evidence="2" id="KW-1133">Transmembrane helix</keyword>
<dbReference type="EMBL" id="JPOX01000009">
    <property type="protein sequence ID" value="KFX49351.1"/>
    <property type="molecule type" value="Genomic_DNA"/>
</dbReference>
<dbReference type="PANTHER" id="PTHR47685">
    <property type="entry name" value="MAGNESIUM TRANSPORT PROTEIN CORA"/>
    <property type="match status" value="1"/>
</dbReference>
<feature type="compositionally biased region" description="Basic and acidic residues" evidence="1">
    <location>
        <begin position="774"/>
        <end position="795"/>
    </location>
</feature>
<feature type="compositionally biased region" description="Basic and acidic residues" evidence="1">
    <location>
        <begin position="502"/>
        <end position="514"/>
    </location>
</feature>
<comment type="caution">
    <text evidence="3">The sequence shown here is derived from an EMBL/GenBank/DDBJ whole genome shotgun (WGS) entry which is preliminary data.</text>
</comment>
<organism evidence="3">
    <name type="scientific">Talaromyces marneffei PM1</name>
    <dbReference type="NCBI Taxonomy" id="1077442"/>
    <lineage>
        <taxon>Eukaryota</taxon>
        <taxon>Fungi</taxon>
        <taxon>Dikarya</taxon>
        <taxon>Ascomycota</taxon>
        <taxon>Pezizomycotina</taxon>
        <taxon>Eurotiomycetes</taxon>
        <taxon>Eurotiomycetidae</taxon>
        <taxon>Eurotiales</taxon>
        <taxon>Trichocomaceae</taxon>
        <taxon>Talaromyces</taxon>
        <taxon>Talaromyces sect. Talaromyces</taxon>
    </lineage>
</organism>
<evidence type="ECO:0000313" key="3">
    <source>
        <dbReference type="EMBL" id="KFX49351.1"/>
    </source>
</evidence>
<feature type="compositionally biased region" description="Basic and acidic residues" evidence="1">
    <location>
        <begin position="466"/>
        <end position="484"/>
    </location>
</feature>
<feature type="region of interest" description="Disordered" evidence="1">
    <location>
        <begin position="773"/>
        <end position="843"/>
    </location>
</feature>
<dbReference type="eggNOG" id="KOG4177">
    <property type="taxonomic scope" value="Eukaryota"/>
</dbReference>
<name>A0A093VRT6_TALMA</name>
<protein>
    <submittedName>
        <fullName evidence="3">Uncharacterized protein</fullName>
    </submittedName>
</protein>
<dbReference type="HOGENOM" id="CLU_295802_0_0_1"/>
<feature type="transmembrane region" description="Helical" evidence="2">
    <location>
        <begin position="1002"/>
        <end position="1025"/>
    </location>
</feature>
<feature type="compositionally biased region" description="Acidic residues" evidence="1">
    <location>
        <begin position="485"/>
        <end position="500"/>
    </location>
</feature>
<dbReference type="InterPro" id="IPR002523">
    <property type="entry name" value="MgTranspt_CorA/ZnTranspt_ZntB"/>
</dbReference>
<feature type="compositionally biased region" description="Basic and acidic residues" evidence="1">
    <location>
        <begin position="1108"/>
        <end position="1123"/>
    </location>
</feature>
<keyword evidence="2" id="KW-0472">Membrane</keyword>
<accession>A0A093VRT6</accession>
<dbReference type="Gene3D" id="1.20.58.340">
    <property type="entry name" value="Magnesium transport protein CorA, transmembrane region"/>
    <property type="match status" value="1"/>
</dbReference>
<gene>
    <name evidence="3" type="ORF">GQ26_0090280</name>
</gene>
<feature type="region of interest" description="Disordered" evidence="1">
    <location>
        <begin position="229"/>
        <end position="320"/>
    </location>
</feature>
<keyword evidence="2" id="KW-0812">Transmembrane</keyword>
<evidence type="ECO:0000256" key="2">
    <source>
        <dbReference type="SAM" id="Phobius"/>
    </source>
</evidence>
<dbReference type="PANTHER" id="PTHR47685:SF1">
    <property type="entry name" value="MAGNESIUM TRANSPORT PROTEIN CORA"/>
    <property type="match status" value="1"/>
</dbReference>
<feature type="compositionally biased region" description="Polar residues" evidence="1">
    <location>
        <begin position="276"/>
        <end position="286"/>
    </location>
</feature>
<dbReference type="InterPro" id="IPR050829">
    <property type="entry name" value="CorA_MIT"/>
</dbReference>
<feature type="region of interest" description="Disordered" evidence="1">
    <location>
        <begin position="453"/>
        <end position="526"/>
    </location>
</feature>
<proteinExistence type="predicted"/>
<feature type="transmembrane region" description="Helical" evidence="2">
    <location>
        <begin position="961"/>
        <end position="982"/>
    </location>
</feature>
<feature type="compositionally biased region" description="Basic and acidic residues" evidence="1">
    <location>
        <begin position="824"/>
        <end position="835"/>
    </location>
</feature>
<dbReference type="GO" id="GO:0046873">
    <property type="term" value="F:metal ion transmembrane transporter activity"/>
    <property type="evidence" value="ECO:0007669"/>
    <property type="project" value="InterPro"/>
</dbReference>
<feature type="region of interest" description="Disordered" evidence="1">
    <location>
        <begin position="1103"/>
        <end position="1123"/>
    </location>
</feature>
<dbReference type="GO" id="GO:0016020">
    <property type="term" value="C:membrane"/>
    <property type="evidence" value="ECO:0007669"/>
    <property type="project" value="InterPro"/>
</dbReference>
<dbReference type="Pfam" id="PF01544">
    <property type="entry name" value="CorA"/>
    <property type="match status" value="1"/>
</dbReference>
<feature type="region of interest" description="Disordered" evidence="1">
    <location>
        <begin position="1042"/>
        <end position="1086"/>
    </location>
</feature>
<dbReference type="AlphaFoldDB" id="A0A093VRT6"/>